<evidence type="ECO:0000313" key="2">
    <source>
        <dbReference type="EMBL" id="KAF7367975.1"/>
    </source>
</evidence>
<gene>
    <name evidence="2" type="ORF">MSAN_00863000</name>
</gene>
<dbReference type="Proteomes" id="UP000623467">
    <property type="component" value="Unassembled WGS sequence"/>
</dbReference>
<evidence type="ECO:0000313" key="3">
    <source>
        <dbReference type="Proteomes" id="UP000623467"/>
    </source>
</evidence>
<evidence type="ECO:0000259" key="1">
    <source>
        <dbReference type="Pfam" id="PF20236"/>
    </source>
</evidence>
<dbReference type="AlphaFoldDB" id="A0A8H7DB57"/>
<dbReference type="EMBL" id="JACAZH010000005">
    <property type="protein sequence ID" value="KAF7367975.1"/>
    <property type="molecule type" value="Genomic_DNA"/>
</dbReference>
<organism evidence="2 3">
    <name type="scientific">Mycena sanguinolenta</name>
    <dbReference type="NCBI Taxonomy" id="230812"/>
    <lineage>
        <taxon>Eukaryota</taxon>
        <taxon>Fungi</taxon>
        <taxon>Dikarya</taxon>
        <taxon>Basidiomycota</taxon>
        <taxon>Agaricomycotina</taxon>
        <taxon>Agaricomycetes</taxon>
        <taxon>Agaricomycetidae</taxon>
        <taxon>Agaricales</taxon>
        <taxon>Marasmiineae</taxon>
        <taxon>Mycenaceae</taxon>
        <taxon>Mycena</taxon>
    </lineage>
</organism>
<keyword evidence="3" id="KW-1185">Reference proteome</keyword>
<dbReference type="InterPro" id="IPR046528">
    <property type="entry name" value="DUF6593"/>
</dbReference>
<proteinExistence type="predicted"/>
<dbReference type="OrthoDB" id="3360976at2759"/>
<name>A0A8H7DB57_9AGAR</name>
<accession>A0A8H7DB57</accession>
<reference evidence="2" key="1">
    <citation type="submission" date="2020-05" db="EMBL/GenBank/DDBJ databases">
        <title>Mycena genomes resolve the evolution of fungal bioluminescence.</title>
        <authorList>
            <person name="Tsai I.J."/>
        </authorList>
    </citation>
    <scope>NUCLEOTIDE SEQUENCE</scope>
    <source>
        <strain evidence="2">160909Yilan</strain>
    </source>
</reference>
<dbReference type="Pfam" id="PF20236">
    <property type="entry name" value="DUF6593"/>
    <property type="match status" value="1"/>
</dbReference>
<comment type="caution">
    <text evidence="2">The sequence shown here is derived from an EMBL/GenBank/DDBJ whole genome shotgun (WGS) entry which is preliminary data.</text>
</comment>
<sequence length="189" mass="21304">MHLELSPHNPLNATYYDTESGRAEYRVQTEFKAHNSVTTISRRIESDVPRRNSAPNLDALTSSASGAEGERFGLLAKISWRVVGSSIIQFGEREIDTGTFFKVKGFGLFGLESGFTALDGKEYRWRKKINRTTLEMHGQPDTLVADFKGKSMGIIGEARKPSLEIPIPYEYMADEIMVTFIYVEKTRKS</sequence>
<protein>
    <recommendedName>
        <fullName evidence="1">DUF6593 domain-containing protein</fullName>
    </recommendedName>
</protein>
<feature type="domain" description="DUF6593" evidence="1">
    <location>
        <begin position="9"/>
        <end position="188"/>
    </location>
</feature>